<evidence type="ECO:0000256" key="2">
    <source>
        <dbReference type="ARBA" id="ARBA00022475"/>
    </source>
</evidence>
<accession>A0A5D3WI02</accession>
<dbReference type="EMBL" id="VNIB01000010">
    <property type="protein sequence ID" value="TYO97486.1"/>
    <property type="molecule type" value="Genomic_DNA"/>
</dbReference>
<keyword evidence="3 7" id="KW-0812">Transmembrane</keyword>
<gene>
    <name evidence="10" type="ORF">EDC39_11026</name>
</gene>
<dbReference type="PANTHER" id="PTHR36115:SF4">
    <property type="entry name" value="MEMBRANE PROTEIN"/>
    <property type="match status" value="1"/>
</dbReference>
<evidence type="ECO:0000313" key="10">
    <source>
        <dbReference type="EMBL" id="TYO97486.1"/>
    </source>
</evidence>
<dbReference type="OrthoDB" id="9787732at2"/>
<dbReference type="GO" id="GO:0005886">
    <property type="term" value="C:plasma membrane"/>
    <property type="evidence" value="ECO:0007669"/>
    <property type="project" value="UniProtKB-SubCell"/>
</dbReference>
<dbReference type="AlphaFoldDB" id="A0A5D3WI02"/>
<evidence type="ECO:0000256" key="5">
    <source>
        <dbReference type="ARBA" id="ARBA00023136"/>
    </source>
</evidence>
<evidence type="ECO:0000259" key="8">
    <source>
        <dbReference type="Pfam" id="PF06271"/>
    </source>
</evidence>
<feature type="domain" description="RDD" evidence="8">
    <location>
        <begin position="78"/>
        <end position="210"/>
    </location>
</feature>
<dbReference type="InterPro" id="IPR010432">
    <property type="entry name" value="RDD"/>
</dbReference>
<name>A0A5D3WI02_9BACT</name>
<dbReference type="NCBIfam" id="TIGR02098">
    <property type="entry name" value="MJ0042_CXXC"/>
    <property type="match status" value="1"/>
</dbReference>
<dbReference type="PANTHER" id="PTHR36115">
    <property type="entry name" value="PROLINE-RICH ANTIGEN HOMOLOG-RELATED"/>
    <property type="match status" value="1"/>
</dbReference>
<dbReference type="Pfam" id="PF06271">
    <property type="entry name" value="RDD"/>
    <property type="match status" value="1"/>
</dbReference>
<evidence type="ECO:0000256" key="1">
    <source>
        <dbReference type="ARBA" id="ARBA00004651"/>
    </source>
</evidence>
<organism evidence="10 11">
    <name type="scientific">Geothermobacter ehrlichii</name>
    <dbReference type="NCBI Taxonomy" id="213224"/>
    <lineage>
        <taxon>Bacteria</taxon>
        <taxon>Pseudomonadati</taxon>
        <taxon>Thermodesulfobacteriota</taxon>
        <taxon>Desulfuromonadia</taxon>
        <taxon>Desulfuromonadales</taxon>
        <taxon>Geothermobacteraceae</taxon>
        <taxon>Geothermobacter</taxon>
    </lineage>
</organism>
<keyword evidence="5 7" id="KW-0472">Membrane</keyword>
<dbReference type="InterPro" id="IPR051791">
    <property type="entry name" value="Pra-immunoreactive"/>
</dbReference>
<dbReference type="InterPro" id="IPR011723">
    <property type="entry name" value="Znf/thioredoxin_put"/>
</dbReference>
<evidence type="ECO:0000259" key="9">
    <source>
        <dbReference type="Pfam" id="PF13717"/>
    </source>
</evidence>
<feature type="region of interest" description="Disordered" evidence="6">
    <location>
        <begin position="39"/>
        <end position="73"/>
    </location>
</feature>
<feature type="transmembrane region" description="Helical" evidence="7">
    <location>
        <begin position="126"/>
        <end position="146"/>
    </location>
</feature>
<evidence type="ECO:0000256" key="6">
    <source>
        <dbReference type="SAM" id="MobiDB-lite"/>
    </source>
</evidence>
<dbReference type="Proteomes" id="UP000324159">
    <property type="component" value="Unassembled WGS sequence"/>
</dbReference>
<dbReference type="Pfam" id="PF13717">
    <property type="entry name" value="Zn_ribbon_4"/>
    <property type="match status" value="1"/>
</dbReference>
<evidence type="ECO:0000313" key="11">
    <source>
        <dbReference type="Proteomes" id="UP000324159"/>
    </source>
</evidence>
<evidence type="ECO:0000256" key="4">
    <source>
        <dbReference type="ARBA" id="ARBA00022989"/>
    </source>
</evidence>
<sequence>MTITCPHCRYRRDVPAERIPPRTVRVLCPRCGQRFAWTPPDRQPAPAAAETSTAKPSPIRSEPGEQTQATPAAARTETAGFGLRLVAHLLDCVAFSLLVLVLAFGLSLIIHLFGGSHPRALELMGLLALFVLLTAHWLFAVVFIGYCGQTPGKMVTRIRVERADGSEVGYAAAFLREVVAKPISALVLFCGYLMILFDPQHRGLHDKIAGTRVVKL</sequence>
<keyword evidence="4 7" id="KW-1133">Transmembrane helix</keyword>
<keyword evidence="2" id="KW-1003">Cell membrane</keyword>
<comment type="caution">
    <text evidence="10">The sequence shown here is derived from an EMBL/GenBank/DDBJ whole genome shotgun (WGS) entry which is preliminary data.</text>
</comment>
<dbReference type="RefSeq" id="WP_148896385.1">
    <property type="nucleotide sequence ID" value="NZ_VNIB01000010.1"/>
</dbReference>
<feature type="domain" description="Zinc finger/thioredoxin putative" evidence="9">
    <location>
        <begin position="1"/>
        <end position="35"/>
    </location>
</feature>
<comment type="subcellular location">
    <subcellularLocation>
        <location evidence="1">Cell membrane</location>
        <topology evidence="1">Multi-pass membrane protein</topology>
    </subcellularLocation>
</comment>
<keyword evidence="11" id="KW-1185">Reference proteome</keyword>
<evidence type="ECO:0000256" key="3">
    <source>
        <dbReference type="ARBA" id="ARBA00022692"/>
    </source>
</evidence>
<feature type="transmembrane region" description="Helical" evidence="7">
    <location>
        <begin position="93"/>
        <end position="114"/>
    </location>
</feature>
<reference evidence="10 11" key="1">
    <citation type="submission" date="2019-07" db="EMBL/GenBank/DDBJ databases">
        <title>Genomic Encyclopedia of Type Strains, Phase IV (KMG-IV): sequencing the most valuable type-strain genomes for metagenomic binning, comparative biology and taxonomic classification.</title>
        <authorList>
            <person name="Goeker M."/>
        </authorList>
    </citation>
    <scope>NUCLEOTIDE SEQUENCE [LARGE SCALE GENOMIC DNA]</scope>
    <source>
        <strain evidence="10 11">SS015</strain>
    </source>
</reference>
<evidence type="ECO:0000256" key="7">
    <source>
        <dbReference type="SAM" id="Phobius"/>
    </source>
</evidence>
<proteinExistence type="predicted"/>
<feature type="transmembrane region" description="Helical" evidence="7">
    <location>
        <begin position="178"/>
        <end position="197"/>
    </location>
</feature>
<protein>
    <submittedName>
        <fullName evidence="10">Putative Zn finger-like uncharacterized protein</fullName>
    </submittedName>
</protein>